<dbReference type="Pfam" id="PF08990">
    <property type="entry name" value="Docking"/>
    <property type="match status" value="1"/>
</dbReference>
<dbReference type="PANTHER" id="PTHR43775">
    <property type="entry name" value="FATTY ACID SYNTHASE"/>
    <property type="match status" value="1"/>
</dbReference>
<keyword evidence="5" id="KW-0677">Repeat</keyword>
<dbReference type="PROSITE" id="PS50075">
    <property type="entry name" value="CARRIER"/>
    <property type="match status" value="1"/>
</dbReference>
<sequence>MSNEDKLRHFLKQVTADLRQTRQELAEVREAEREPIAIIGMSCRYPGGIGSPEQLWDLLAAGGDAVTGFPADRGWPDLLDDDPSATGRTYTGHGAFLDGVAEFDPAFFGISPREALAMDPQQRLLLETSWEAFERAGIDPTTLRGSKTGVFAGVIYNDYAARMHEVPEGVEGYLGTGNSGSVASGRIAYTLGLEGPALTIDTACSSSLVALHLAAQALRKGECTLALAGGVTTMATPQIFVEFSRQRGLATDGRCKAFADAADGTGWGEGVGLLLVEKLSDAQRNGHPILAVLKGSAVNQDGASSGLTAPNGPSQQRVIRAALADARLTPAQVDVVEAHGTGTRLGDPIEAQAVLAAYGQDRETPLWLGSVKSNIGHTQAAAGVAGVIKMVMAMRHGVLPRTLHVDEPSRQVDWSVGAVSLLTENQEWAAEVRRAGVSSFGVSGTNAHVILEQAPGAEELPAAEAPEALPYLLSGKTAAALRAQATRLRDHLATHTPAPLDLAHTLTTRAAFEHRAVLLGDPATALPALATDEITPTVIRGSTARPGKVVFVFPGQGSQWRGMAVELLDSSPVFAARITECAEALAEFTDWNLLDVLRDNDYDQVDIVQPALWAVMVSLAALWQSHGVEPAGVVGHSQGEIAAAAVSGALSLRDAAKVVALRSKAIRALAGKGGMMSVPLPVAEVEERLTRWDGRISVAAVNGASSVVVAGDPDALDELFADCADTDVKARRIPVDYASHSAHVEEIREELLTVLSGLSPQPSRIPFHSTVTAGLIDTTALDAEYWYTNLRRTVRFEETVRGLLGTGHRGFVEVSPHPVLVVGIQETADRAEIPAVTVGSLRRDEGGPQRVLTSLAEAWTRGLPVDFAPAVTGGKPVELPTYAFQHQRYWLEPATGVTADEQFWTAVENQDLTALAELLPGLAAQRRAKPEPAPQPTPEPGFAERLAALDPAEAQRRLLDLVRGHAAAVLGHASAEDVDIDRAFLESGFDSLTAVELRNRLTGATGVQLAPGLLLQHPTPAELAAHLRDRLGTAEAPADKPSTLANLYQESVRSGRITQFMDLLADTAGFRPSFDETSDRTDLTRPIRLSAEGEGPVLIGCSGTAAISGPHEFARLATALRGQYPMAALPLPGYLDGEPLPTTLTAALRLQADAVLAQADGRPFVLIGHSAGAILAHQLAAHLTGIGHPPAGLVLLDLYEPDHNGPIGQWQREMTEWMLGNQGDYVPADDTRLTAMGAYYRHLAGWQPTELAVPTLLVRASEPMGEWTGAGDWRSHWPFPHTAADVPGNHFTMTQHHAQATAQSIVDWLAESATVAGQAK</sequence>
<dbReference type="Gene3D" id="3.30.70.3290">
    <property type="match status" value="1"/>
</dbReference>
<comment type="subunit">
    <text evidence="12">Homodimer. Erythronolide synthase is composed of EryAI, EryAII and EryAIII multimodular (2 modules) polypeptides each coding for a functional synthase subunit which participates in 2 of the six FAS-like elongation steps required for formation of the polyketide. Module 1, 2, 3, 4, 5, and 6 participating in biosynthesis steps 1, 2, 3, 4, 5, and 6, respectively.</text>
</comment>
<dbReference type="PROSITE" id="PS00012">
    <property type="entry name" value="PHOSPHOPANTETHEINE"/>
    <property type="match status" value="1"/>
</dbReference>
<dbReference type="SMART" id="SM00824">
    <property type="entry name" value="PKS_TE"/>
    <property type="match status" value="1"/>
</dbReference>
<dbReference type="InterPro" id="IPR020806">
    <property type="entry name" value="PKS_PP-bd"/>
</dbReference>
<dbReference type="SMART" id="SM00827">
    <property type="entry name" value="PKS_AT"/>
    <property type="match status" value="1"/>
</dbReference>
<dbReference type="InterPro" id="IPR036736">
    <property type="entry name" value="ACP-like_sf"/>
</dbReference>
<dbReference type="PANTHER" id="PTHR43775:SF51">
    <property type="entry name" value="INACTIVE PHENOLPHTHIOCEROL SYNTHESIS POLYKETIDE SYNTHASE TYPE I PKS1-RELATED"/>
    <property type="match status" value="1"/>
</dbReference>
<dbReference type="InterPro" id="IPR032821">
    <property type="entry name" value="PKS_assoc"/>
</dbReference>
<dbReference type="InterPro" id="IPR001227">
    <property type="entry name" value="Ac_transferase_dom_sf"/>
</dbReference>
<dbReference type="SUPFAM" id="SSF53901">
    <property type="entry name" value="Thiolase-like"/>
    <property type="match status" value="1"/>
</dbReference>
<dbReference type="EMBL" id="JACHMH010000001">
    <property type="protein sequence ID" value="MBB4677104.1"/>
    <property type="molecule type" value="Genomic_DNA"/>
</dbReference>
<dbReference type="Pfam" id="PF16197">
    <property type="entry name" value="KAsynt_C_assoc"/>
    <property type="match status" value="1"/>
</dbReference>
<dbReference type="SMART" id="SM01294">
    <property type="entry name" value="PKS_PP_betabranch"/>
    <property type="match status" value="1"/>
</dbReference>
<evidence type="ECO:0000256" key="5">
    <source>
        <dbReference type="ARBA" id="ARBA00022737"/>
    </source>
</evidence>
<dbReference type="CDD" id="cd00833">
    <property type="entry name" value="PKS"/>
    <property type="match status" value="1"/>
</dbReference>
<dbReference type="Pfam" id="PF00109">
    <property type="entry name" value="ketoacyl-synt"/>
    <property type="match status" value="1"/>
</dbReference>
<dbReference type="InterPro" id="IPR015083">
    <property type="entry name" value="NorB/c/GfsB-D-like_docking"/>
</dbReference>
<dbReference type="EC" id="2.3.1.94" evidence="13"/>
<dbReference type="GO" id="GO:0047879">
    <property type="term" value="F:erythronolide synthase activity"/>
    <property type="evidence" value="ECO:0007669"/>
    <property type="project" value="UniProtKB-EC"/>
</dbReference>
<evidence type="ECO:0000256" key="10">
    <source>
        <dbReference type="ARBA" id="ARBA00060158"/>
    </source>
</evidence>
<keyword evidence="6" id="KW-0045">Antibiotic biosynthesis</keyword>
<comment type="catalytic activity">
    <reaction evidence="9">
        <text>6 (S)-methylmalonyl-CoA + propanoyl-CoA + 6 NADPH + 12 H(+) = 6-deoxyerythronolide B + 6 CO2 + 6 NADP(+) + 7 CoA + H2O</text>
        <dbReference type="Rhea" id="RHEA:23068"/>
        <dbReference type="ChEBI" id="CHEBI:15377"/>
        <dbReference type="ChEBI" id="CHEBI:15378"/>
        <dbReference type="ChEBI" id="CHEBI:16089"/>
        <dbReference type="ChEBI" id="CHEBI:16526"/>
        <dbReference type="ChEBI" id="CHEBI:57287"/>
        <dbReference type="ChEBI" id="CHEBI:57327"/>
        <dbReference type="ChEBI" id="CHEBI:57392"/>
        <dbReference type="ChEBI" id="CHEBI:57783"/>
        <dbReference type="ChEBI" id="CHEBI:58349"/>
        <dbReference type="EC" id="2.3.1.94"/>
    </reaction>
</comment>
<dbReference type="InterPro" id="IPR014043">
    <property type="entry name" value="Acyl_transferase_dom"/>
</dbReference>
<dbReference type="InterPro" id="IPR014030">
    <property type="entry name" value="Ketoacyl_synth_N"/>
</dbReference>
<dbReference type="GO" id="GO:0004315">
    <property type="term" value="F:3-oxoacyl-[acyl-carrier-protein] synthase activity"/>
    <property type="evidence" value="ECO:0007669"/>
    <property type="project" value="InterPro"/>
</dbReference>
<gene>
    <name evidence="16" type="ORF">HNR67_003222</name>
</gene>
<name>A0A7W7CCN5_9PSEU</name>
<evidence type="ECO:0000256" key="7">
    <source>
        <dbReference type="ARBA" id="ARBA00023268"/>
    </source>
</evidence>
<dbReference type="Pfam" id="PF00975">
    <property type="entry name" value="Thioesterase"/>
    <property type="match status" value="1"/>
</dbReference>
<keyword evidence="7" id="KW-0511">Multifunctional enzyme</keyword>
<evidence type="ECO:0000256" key="13">
    <source>
        <dbReference type="ARBA" id="ARBA00066981"/>
    </source>
</evidence>
<comment type="cofactor">
    <cofactor evidence="1">
        <name>pantetheine 4'-phosphate</name>
        <dbReference type="ChEBI" id="CHEBI:47942"/>
    </cofactor>
</comment>
<comment type="pathway">
    <text evidence="11">Antibiotic biosynthesis; erythromycin biosynthesis.</text>
</comment>
<evidence type="ECO:0000256" key="1">
    <source>
        <dbReference type="ARBA" id="ARBA00001957"/>
    </source>
</evidence>
<evidence type="ECO:0000313" key="17">
    <source>
        <dbReference type="Proteomes" id="UP000533598"/>
    </source>
</evidence>
<dbReference type="FunFam" id="3.40.47.10:FF:000019">
    <property type="entry name" value="Polyketide synthase type I"/>
    <property type="match status" value="1"/>
</dbReference>
<evidence type="ECO:0000256" key="11">
    <source>
        <dbReference type="ARBA" id="ARBA00060622"/>
    </source>
</evidence>
<dbReference type="InterPro" id="IPR016036">
    <property type="entry name" value="Malonyl_transacylase_ACP-bd"/>
</dbReference>
<dbReference type="GO" id="GO:0033068">
    <property type="term" value="P:macrolide biosynthetic process"/>
    <property type="evidence" value="ECO:0007669"/>
    <property type="project" value="UniProtKB-ARBA"/>
</dbReference>
<protein>
    <recommendedName>
        <fullName evidence="13">6-deoxyerythronolide-B synthase</fullName>
        <ecNumber evidence="13">2.3.1.94</ecNumber>
    </recommendedName>
</protein>
<dbReference type="InterPro" id="IPR020802">
    <property type="entry name" value="TesA-like"/>
</dbReference>
<dbReference type="InterPro" id="IPR029058">
    <property type="entry name" value="AB_hydrolase_fold"/>
</dbReference>
<dbReference type="Pfam" id="PF02801">
    <property type="entry name" value="Ketoacyl-synt_C"/>
    <property type="match status" value="1"/>
</dbReference>
<dbReference type="PROSITE" id="PS52004">
    <property type="entry name" value="KS3_2"/>
    <property type="match status" value="1"/>
</dbReference>
<organism evidence="16 17">
    <name type="scientific">Crossiella cryophila</name>
    <dbReference type="NCBI Taxonomy" id="43355"/>
    <lineage>
        <taxon>Bacteria</taxon>
        <taxon>Bacillati</taxon>
        <taxon>Actinomycetota</taxon>
        <taxon>Actinomycetes</taxon>
        <taxon>Pseudonocardiales</taxon>
        <taxon>Pseudonocardiaceae</taxon>
        <taxon>Crossiella</taxon>
    </lineage>
</organism>
<dbReference type="Gene3D" id="3.40.366.10">
    <property type="entry name" value="Malonyl-Coenzyme A Acyl Carrier Protein, domain 2"/>
    <property type="match status" value="1"/>
</dbReference>
<dbReference type="PROSITE" id="PS00606">
    <property type="entry name" value="KS3_1"/>
    <property type="match status" value="1"/>
</dbReference>
<evidence type="ECO:0000259" key="15">
    <source>
        <dbReference type="PROSITE" id="PS52004"/>
    </source>
</evidence>
<dbReference type="Gene3D" id="1.10.1200.10">
    <property type="entry name" value="ACP-like"/>
    <property type="match status" value="1"/>
</dbReference>
<keyword evidence="2" id="KW-0596">Phosphopantetheine</keyword>
<dbReference type="Pfam" id="PF00550">
    <property type="entry name" value="PP-binding"/>
    <property type="match status" value="1"/>
</dbReference>
<keyword evidence="3" id="KW-0597">Phosphoprotein</keyword>
<accession>A0A7W7CCN5</accession>
<evidence type="ECO:0000256" key="6">
    <source>
        <dbReference type="ARBA" id="ARBA00023194"/>
    </source>
</evidence>
<keyword evidence="4 16" id="KW-0808">Transferase</keyword>
<dbReference type="GO" id="GO:0031177">
    <property type="term" value="F:phosphopantetheine binding"/>
    <property type="evidence" value="ECO:0007669"/>
    <property type="project" value="InterPro"/>
</dbReference>
<dbReference type="InterPro" id="IPR016035">
    <property type="entry name" value="Acyl_Trfase/lysoPLipase"/>
</dbReference>
<dbReference type="SUPFAM" id="SSF52151">
    <property type="entry name" value="FabD/lysophospholipase-like"/>
    <property type="match status" value="1"/>
</dbReference>
<dbReference type="Proteomes" id="UP000533598">
    <property type="component" value="Unassembled WGS sequence"/>
</dbReference>
<dbReference type="Gene3D" id="3.40.50.1820">
    <property type="entry name" value="alpha/beta hydrolase"/>
    <property type="match status" value="1"/>
</dbReference>
<evidence type="ECO:0000256" key="4">
    <source>
        <dbReference type="ARBA" id="ARBA00022679"/>
    </source>
</evidence>
<dbReference type="SUPFAM" id="SSF55048">
    <property type="entry name" value="Probable ACP-binding domain of malonyl-CoA ACP transacylase"/>
    <property type="match status" value="1"/>
</dbReference>
<comment type="function">
    <text evidence="10">Involved in the biosynthesis of antibiotic erythromycin via the biosynthesis of its aglycone precursor, 6-deoxyerythronolide B (6-dEB).</text>
</comment>
<keyword evidence="8" id="KW-0012">Acyltransferase</keyword>
<dbReference type="SMART" id="SM00825">
    <property type="entry name" value="PKS_KS"/>
    <property type="match status" value="1"/>
</dbReference>
<evidence type="ECO:0000313" key="16">
    <source>
        <dbReference type="EMBL" id="MBB4677104.1"/>
    </source>
</evidence>
<dbReference type="InterPro" id="IPR014031">
    <property type="entry name" value="Ketoacyl_synth_C"/>
</dbReference>
<reference evidence="16 17" key="1">
    <citation type="submission" date="2020-08" db="EMBL/GenBank/DDBJ databases">
        <title>Sequencing the genomes of 1000 actinobacteria strains.</title>
        <authorList>
            <person name="Klenk H.-P."/>
        </authorList>
    </citation>
    <scope>NUCLEOTIDE SEQUENCE [LARGE SCALE GENOMIC DNA]</scope>
    <source>
        <strain evidence="16 17">DSM 44230</strain>
    </source>
</reference>
<comment type="caution">
    <text evidence="16">The sequence shown here is derived from an EMBL/GenBank/DDBJ whole genome shotgun (WGS) entry which is preliminary data.</text>
</comment>
<dbReference type="Pfam" id="PF00698">
    <property type="entry name" value="Acyl_transf_1"/>
    <property type="match status" value="1"/>
</dbReference>
<evidence type="ECO:0000256" key="8">
    <source>
        <dbReference type="ARBA" id="ARBA00023315"/>
    </source>
</evidence>
<dbReference type="GO" id="GO:0006633">
    <property type="term" value="P:fatty acid biosynthetic process"/>
    <property type="evidence" value="ECO:0007669"/>
    <property type="project" value="InterPro"/>
</dbReference>
<feature type="domain" description="Carrier" evidence="14">
    <location>
        <begin position="956"/>
        <end position="1031"/>
    </location>
</feature>
<keyword evidence="17" id="KW-1185">Reference proteome</keyword>
<dbReference type="FunFam" id="3.40.366.10:FF:000002">
    <property type="entry name" value="Probable polyketide synthase 2"/>
    <property type="match status" value="1"/>
</dbReference>
<dbReference type="InterPro" id="IPR006162">
    <property type="entry name" value="Ppantetheine_attach_site"/>
</dbReference>
<evidence type="ECO:0000256" key="2">
    <source>
        <dbReference type="ARBA" id="ARBA00022450"/>
    </source>
</evidence>
<evidence type="ECO:0000256" key="9">
    <source>
        <dbReference type="ARBA" id="ARBA00052442"/>
    </source>
</evidence>
<dbReference type="InterPro" id="IPR050091">
    <property type="entry name" value="PKS_NRPS_Biosynth_Enz"/>
</dbReference>
<dbReference type="InterPro" id="IPR001031">
    <property type="entry name" value="Thioesterase"/>
</dbReference>
<evidence type="ECO:0000256" key="3">
    <source>
        <dbReference type="ARBA" id="ARBA00022553"/>
    </source>
</evidence>
<dbReference type="InterPro" id="IPR020841">
    <property type="entry name" value="PKS_Beta-ketoAc_synthase_dom"/>
</dbReference>
<dbReference type="InterPro" id="IPR016039">
    <property type="entry name" value="Thiolase-like"/>
</dbReference>
<evidence type="ECO:0000259" key="14">
    <source>
        <dbReference type="PROSITE" id="PS50075"/>
    </source>
</evidence>
<dbReference type="GO" id="GO:0004312">
    <property type="term" value="F:fatty acid synthase activity"/>
    <property type="evidence" value="ECO:0007669"/>
    <property type="project" value="TreeGrafter"/>
</dbReference>
<feature type="domain" description="Ketosynthase family 3 (KS3)" evidence="15">
    <location>
        <begin position="33"/>
        <end position="453"/>
    </location>
</feature>
<dbReference type="SMART" id="SM00823">
    <property type="entry name" value="PKS_PP"/>
    <property type="match status" value="1"/>
</dbReference>
<dbReference type="InterPro" id="IPR009081">
    <property type="entry name" value="PP-bd_ACP"/>
</dbReference>
<dbReference type="SUPFAM" id="SSF53474">
    <property type="entry name" value="alpha/beta-Hydrolases"/>
    <property type="match status" value="1"/>
</dbReference>
<dbReference type="FunFam" id="1.10.1200.10:FF:000007">
    <property type="entry name" value="Probable polyketide synthase pks17"/>
    <property type="match status" value="1"/>
</dbReference>
<dbReference type="SUPFAM" id="SSF47336">
    <property type="entry name" value="ACP-like"/>
    <property type="match status" value="1"/>
</dbReference>
<evidence type="ECO:0000256" key="12">
    <source>
        <dbReference type="ARBA" id="ARBA00063272"/>
    </source>
</evidence>
<proteinExistence type="predicted"/>
<dbReference type="Gene3D" id="3.40.47.10">
    <property type="match status" value="1"/>
</dbReference>
<dbReference type="InterPro" id="IPR018201">
    <property type="entry name" value="Ketoacyl_synth_AS"/>
</dbReference>